<gene>
    <name evidence="2" type="ORF">NGRA_1783</name>
</gene>
<dbReference type="Proteomes" id="UP000740883">
    <property type="component" value="Unassembled WGS sequence"/>
</dbReference>
<evidence type="ECO:0000313" key="2">
    <source>
        <dbReference type="EMBL" id="KAF9762752.1"/>
    </source>
</evidence>
<name>A0A9P6GYC0_9MICR</name>
<dbReference type="AlphaFoldDB" id="A0A9P6GYC0"/>
<organism evidence="2 3">
    <name type="scientific">Nosema granulosis</name>
    <dbReference type="NCBI Taxonomy" id="83296"/>
    <lineage>
        <taxon>Eukaryota</taxon>
        <taxon>Fungi</taxon>
        <taxon>Fungi incertae sedis</taxon>
        <taxon>Microsporidia</taxon>
        <taxon>Nosematidae</taxon>
        <taxon>Nosema</taxon>
    </lineage>
</organism>
<dbReference type="EMBL" id="SBJO01000137">
    <property type="protein sequence ID" value="KAF9762752.1"/>
    <property type="molecule type" value="Genomic_DNA"/>
</dbReference>
<reference evidence="2 3" key="1">
    <citation type="journal article" date="2020" name="Genome Biol. Evol.">
        <title>Comparative genomics of strictly vertically transmitted, feminizing microsporidia endosymbionts of amphipod crustaceans.</title>
        <authorList>
            <person name="Cormier A."/>
            <person name="Chebbi M.A."/>
            <person name="Giraud I."/>
            <person name="Wattier R."/>
            <person name="Teixeira M."/>
            <person name="Gilbert C."/>
            <person name="Rigaud T."/>
            <person name="Cordaux R."/>
        </authorList>
    </citation>
    <scope>NUCLEOTIDE SEQUENCE [LARGE SCALE GENOMIC DNA]</scope>
    <source>
        <strain evidence="2 3">Ou3-Ou53</strain>
    </source>
</reference>
<dbReference type="OrthoDB" id="2191090at2759"/>
<keyword evidence="1" id="KW-0175">Coiled coil</keyword>
<proteinExistence type="predicted"/>
<sequence length="128" mass="15270">MKIKSWPLPPLREVYKEPEIPTEFRIFGIDYLNTNKIIPKDIPTVQFDPKAISSMVKDSYGKYLEILSDLNDENVEEIRKIHLEINEELNKSKEAEVDFELKRLKNEKNREINKMLEDLENEINKFEM</sequence>
<comment type="caution">
    <text evidence="2">The sequence shown here is derived from an EMBL/GenBank/DDBJ whole genome shotgun (WGS) entry which is preliminary data.</text>
</comment>
<accession>A0A9P6GYC0</accession>
<keyword evidence="3" id="KW-1185">Reference proteome</keyword>
<evidence type="ECO:0000313" key="3">
    <source>
        <dbReference type="Proteomes" id="UP000740883"/>
    </source>
</evidence>
<feature type="coiled-coil region" evidence="1">
    <location>
        <begin position="90"/>
        <end position="125"/>
    </location>
</feature>
<evidence type="ECO:0000256" key="1">
    <source>
        <dbReference type="SAM" id="Coils"/>
    </source>
</evidence>
<protein>
    <submittedName>
        <fullName evidence="2">Uncharacterized protein</fullName>
    </submittedName>
</protein>